<dbReference type="HOGENOM" id="CLU_160065_0_0_3"/>
<dbReference type="eggNOG" id="ENOG5032Y24">
    <property type="taxonomic scope" value="Bacteria"/>
</dbReference>
<dbReference type="AlphaFoldDB" id="Q7U7G0"/>
<evidence type="ECO:0000313" key="3">
    <source>
        <dbReference type="Proteomes" id="UP000001422"/>
    </source>
</evidence>
<reference evidence="2 3" key="1">
    <citation type="journal article" date="2003" name="Nature">
        <title>The genome of a motile marine Synechococcus.</title>
        <authorList>
            <person name="Palenik B."/>
            <person name="Brahamsha B."/>
            <person name="Larimer F."/>
            <person name="Land M."/>
            <person name="Hauser L."/>
            <person name="Chain P."/>
            <person name="Lamerdin J."/>
            <person name="Regala W."/>
            <person name="Allen E.A."/>
            <person name="McCarren J."/>
            <person name="Paulsen I."/>
            <person name="Dufresne A."/>
            <person name="Partensky F."/>
            <person name="Webb E."/>
            <person name="Waterbury J."/>
        </authorList>
    </citation>
    <scope>NUCLEOTIDE SEQUENCE [LARGE SCALE GENOMIC DNA]</scope>
    <source>
        <strain evidence="2 3">WH8102</strain>
    </source>
</reference>
<proteinExistence type="predicted"/>
<dbReference type="InterPro" id="IPR021705">
    <property type="entry name" value="DUF3288"/>
</dbReference>
<evidence type="ECO:0008006" key="4">
    <source>
        <dbReference type="Google" id="ProtNLM"/>
    </source>
</evidence>
<dbReference type="Pfam" id="PF11691">
    <property type="entry name" value="DUF3288"/>
    <property type="match status" value="1"/>
</dbReference>
<dbReference type="RefSeq" id="WP_011127889.1">
    <property type="nucleotide sequence ID" value="NC_005070.1"/>
</dbReference>
<gene>
    <name evidence="2" type="ordered locus">SYNW1024</name>
</gene>
<accession>Q7U7G0</accession>
<sequence length="107" mass="11686">MSDSPSESTQSHPLHGTDRDLIDRLLACEAPGDGELTELARLLIRYDGFPGAEDLQQDMQRLLTLWSLSRDELNHQVRALWAEGYRPGAAASDPVGSGFDTSETSDG</sequence>
<feature type="region of interest" description="Disordered" evidence="1">
    <location>
        <begin position="87"/>
        <end position="107"/>
    </location>
</feature>
<dbReference type="Proteomes" id="UP000001422">
    <property type="component" value="Chromosome"/>
</dbReference>
<keyword evidence="3" id="KW-1185">Reference proteome</keyword>
<evidence type="ECO:0000313" key="2">
    <source>
        <dbReference type="EMBL" id="CAE07539.1"/>
    </source>
</evidence>
<organism evidence="2 3">
    <name type="scientific">Parasynechococcus marenigrum (strain WH8102)</name>
    <dbReference type="NCBI Taxonomy" id="84588"/>
    <lineage>
        <taxon>Bacteria</taxon>
        <taxon>Bacillati</taxon>
        <taxon>Cyanobacteriota</taxon>
        <taxon>Cyanophyceae</taxon>
        <taxon>Synechococcales</taxon>
        <taxon>Prochlorococcaceae</taxon>
        <taxon>Parasynechococcus</taxon>
        <taxon>Parasynechococcus marenigrum</taxon>
    </lineage>
</organism>
<dbReference type="STRING" id="84588.SYNW1024"/>
<protein>
    <recommendedName>
        <fullName evidence="4">DUF3288 domain-containing protein</fullName>
    </recommendedName>
</protein>
<evidence type="ECO:0000256" key="1">
    <source>
        <dbReference type="SAM" id="MobiDB-lite"/>
    </source>
</evidence>
<name>Q7U7G0_PARMW</name>
<dbReference type="EMBL" id="BX569691">
    <property type="protein sequence ID" value="CAE07539.1"/>
    <property type="molecule type" value="Genomic_DNA"/>
</dbReference>
<dbReference type="KEGG" id="syw:SYNW1024"/>